<feature type="transmembrane region" description="Helical" evidence="5">
    <location>
        <begin position="29"/>
        <end position="54"/>
    </location>
</feature>
<dbReference type="AlphaFoldDB" id="A0A6C8Y2R3"/>
<dbReference type="GO" id="GO:0016020">
    <property type="term" value="C:membrane"/>
    <property type="evidence" value="ECO:0007669"/>
    <property type="project" value="UniProtKB-SubCell"/>
</dbReference>
<keyword evidence="2 5" id="KW-0812">Transmembrane</keyword>
<comment type="subcellular location">
    <subcellularLocation>
        <location evidence="1">Membrane</location>
        <topology evidence="1">Single-pass membrane protein</topology>
    </subcellularLocation>
</comment>
<evidence type="ECO:0000256" key="2">
    <source>
        <dbReference type="ARBA" id="ARBA00022692"/>
    </source>
</evidence>
<accession>A0A6C8Y2R3</accession>
<evidence type="ECO:0000256" key="5">
    <source>
        <dbReference type="SAM" id="Phobius"/>
    </source>
</evidence>
<dbReference type="CDD" id="cd16424">
    <property type="entry name" value="VirB8"/>
    <property type="match status" value="1"/>
</dbReference>
<feature type="domain" description="Bacterial virulence protein VirB8" evidence="6">
    <location>
        <begin position="12"/>
        <end position="224"/>
    </location>
</feature>
<comment type="caution">
    <text evidence="7">The sequence shown here is derived from an EMBL/GenBank/DDBJ whole genome shotgun (WGS) entry which is preliminary data.</text>
</comment>
<evidence type="ECO:0000256" key="3">
    <source>
        <dbReference type="ARBA" id="ARBA00022989"/>
    </source>
</evidence>
<evidence type="ECO:0000256" key="1">
    <source>
        <dbReference type="ARBA" id="ARBA00004167"/>
    </source>
</evidence>
<evidence type="ECO:0000259" key="6">
    <source>
        <dbReference type="Pfam" id="PF04335"/>
    </source>
</evidence>
<keyword evidence="4 5" id="KW-0472">Membrane</keyword>
<dbReference type="InterPro" id="IPR007430">
    <property type="entry name" value="VirB8"/>
</dbReference>
<gene>
    <name evidence="7" type="ORF">EL06_25780</name>
</gene>
<evidence type="ECO:0000313" key="7">
    <source>
        <dbReference type="EMBL" id="MIE72702.1"/>
    </source>
</evidence>
<dbReference type="Pfam" id="PF04335">
    <property type="entry name" value="VirB8"/>
    <property type="match status" value="1"/>
</dbReference>
<evidence type="ECO:0000256" key="4">
    <source>
        <dbReference type="ARBA" id="ARBA00023136"/>
    </source>
</evidence>
<sequence>MSELTKKAVSESRSFEASLREKEERLKKLGWFCSAVLVFMLIGTIVAIIIMLPLKTTKVELYTLDKQTGRIEKVTTVDADNLSASDALNLSEAASYVKRREGYNYFSLQRDYDDTQLFNSDDVNNAYLAWFNGPDAPDKVFEKAAYVVTVDIISNVHSEGTNPDRIAMMRIKRTIRRISDGAVTHDYWSIRLTYRYVPQAELKTSQREVNPFGFMVTSYQRFKEKDNG</sequence>
<dbReference type="SUPFAM" id="SSF54427">
    <property type="entry name" value="NTF2-like"/>
    <property type="match status" value="1"/>
</dbReference>
<organism evidence="7">
    <name type="scientific">Salmonella diarizonae</name>
    <dbReference type="NCBI Taxonomy" id="59204"/>
    <lineage>
        <taxon>Bacteria</taxon>
        <taxon>Pseudomonadati</taxon>
        <taxon>Pseudomonadota</taxon>
        <taxon>Gammaproteobacteria</taxon>
        <taxon>Enterobacterales</taxon>
        <taxon>Enterobacteriaceae</taxon>
        <taxon>Salmonella</taxon>
    </lineage>
</organism>
<dbReference type="Proteomes" id="UP000885362">
    <property type="component" value="Unassembled WGS sequence"/>
</dbReference>
<dbReference type="EMBL" id="RSHK01000042">
    <property type="protein sequence ID" value="MIE72702.1"/>
    <property type="molecule type" value="Genomic_DNA"/>
</dbReference>
<proteinExistence type="predicted"/>
<dbReference type="InterPro" id="IPR032710">
    <property type="entry name" value="NTF2-like_dom_sf"/>
</dbReference>
<reference evidence="7" key="1">
    <citation type="submission" date="2018-08" db="EMBL/GenBank/DDBJ databases">
        <authorList>
            <consortium name="GenomeTrakr network: Whole genome sequencing for foodborne pathogen traceback"/>
        </authorList>
    </citation>
    <scope>NUCLEOTIDE SEQUENCE [LARGE SCALE GENOMIC DNA]</scope>
    <source>
        <strain evidence="7">FMA0132</strain>
    </source>
</reference>
<name>A0A6C8Y2R3_SALDZ</name>
<dbReference type="Gene3D" id="3.10.450.230">
    <property type="entry name" value="VirB8 protein"/>
    <property type="match status" value="1"/>
</dbReference>
<protein>
    <submittedName>
        <fullName evidence="7">Type IV secretion system protein</fullName>
    </submittedName>
</protein>
<keyword evidence="3 5" id="KW-1133">Transmembrane helix</keyword>